<dbReference type="OrthoDB" id="432234at2759"/>
<dbReference type="SMART" id="SM00028">
    <property type="entry name" value="TPR"/>
    <property type="match status" value="5"/>
</dbReference>
<dbReference type="SUPFAM" id="SSF48452">
    <property type="entry name" value="TPR-like"/>
    <property type="match status" value="5"/>
</dbReference>
<feature type="region of interest" description="Disordered" evidence="3">
    <location>
        <begin position="2476"/>
        <end position="2555"/>
    </location>
</feature>
<evidence type="ECO:0000313" key="5">
    <source>
        <dbReference type="EMBL" id="OLP86554.1"/>
    </source>
</evidence>
<feature type="compositionally biased region" description="Polar residues" evidence="3">
    <location>
        <begin position="3620"/>
        <end position="3629"/>
    </location>
</feature>
<feature type="compositionally biased region" description="Basic and acidic residues" evidence="3">
    <location>
        <begin position="3644"/>
        <end position="3653"/>
    </location>
</feature>
<evidence type="ECO:0000256" key="2">
    <source>
        <dbReference type="SAM" id="Coils"/>
    </source>
</evidence>
<dbReference type="Pfam" id="PF05970">
    <property type="entry name" value="PIF1"/>
    <property type="match status" value="1"/>
</dbReference>
<dbReference type="Gene3D" id="1.25.40.10">
    <property type="entry name" value="Tetratricopeptide repeat domain"/>
    <property type="match status" value="5"/>
</dbReference>
<dbReference type="GO" id="GO:0006310">
    <property type="term" value="P:DNA recombination"/>
    <property type="evidence" value="ECO:0007669"/>
    <property type="project" value="UniProtKB-KW"/>
</dbReference>
<evidence type="ECO:0000259" key="4">
    <source>
        <dbReference type="Pfam" id="PF05970"/>
    </source>
</evidence>
<dbReference type="Gene3D" id="3.40.50.300">
    <property type="entry name" value="P-loop containing nucleotide triphosphate hydrolases"/>
    <property type="match status" value="1"/>
</dbReference>
<comment type="caution">
    <text evidence="5">The sequence shown here is derived from an EMBL/GenBank/DDBJ whole genome shotgun (WGS) entry which is preliminary data.</text>
</comment>
<feature type="region of interest" description="Disordered" evidence="3">
    <location>
        <begin position="3468"/>
        <end position="3489"/>
    </location>
</feature>
<keyword evidence="1" id="KW-0547">Nucleotide-binding</keyword>
<feature type="region of interest" description="Disordered" evidence="3">
    <location>
        <begin position="3615"/>
        <end position="3661"/>
    </location>
</feature>
<dbReference type="GO" id="GO:0043139">
    <property type="term" value="F:5'-3' DNA helicase activity"/>
    <property type="evidence" value="ECO:0007669"/>
    <property type="project" value="UniProtKB-EC"/>
</dbReference>
<organism evidence="5 6">
    <name type="scientific">Symbiodinium microadriaticum</name>
    <name type="common">Dinoflagellate</name>
    <name type="synonym">Zooxanthella microadriatica</name>
    <dbReference type="NCBI Taxonomy" id="2951"/>
    <lineage>
        <taxon>Eukaryota</taxon>
        <taxon>Sar</taxon>
        <taxon>Alveolata</taxon>
        <taxon>Dinophyceae</taxon>
        <taxon>Suessiales</taxon>
        <taxon>Symbiodiniaceae</taxon>
        <taxon>Symbiodinium</taxon>
    </lineage>
</organism>
<name>A0A1Q9CUF8_SYMMI</name>
<dbReference type="InterPro" id="IPR010285">
    <property type="entry name" value="DNA_helicase_pif1-like_DEAD"/>
</dbReference>
<dbReference type="EC" id="5.6.2.3" evidence="1"/>
<dbReference type="InterPro" id="IPR027417">
    <property type="entry name" value="P-loop_NTPase"/>
</dbReference>
<keyword evidence="1" id="KW-0234">DNA repair</keyword>
<dbReference type="GO" id="GO:0006281">
    <property type="term" value="P:DNA repair"/>
    <property type="evidence" value="ECO:0007669"/>
    <property type="project" value="UniProtKB-KW"/>
</dbReference>
<evidence type="ECO:0000313" key="6">
    <source>
        <dbReference type="Proteomes" id="UP000186817"/>
    </source>
</evidence>
<feature type="coiled-coil region" evidence="2">
    <location>
        <begin position="3351"/>
        <end position="3381"/>
    </location>
</feature>
<reference evidence="5 6" key="1">
    <citation type="submission" date="2016-02" db="EMBL/GenBank/DDBJ databases">
        <title>Genome analysis of coral dinoflagellate symbionts highlights evolutionary adaptations to a symbiotic lifestyle.</title>
        <authorList>
            <person name="Aranda M."/>
            <person name="Li Y."/>
            <person name="Liew Y.J."/>
            <person name="Baumgarten S."/>
            <person name="Simakov O."/>
            <person name="Wilson M."/>
            <person name="Piel J."/>
            <person name="Ashoor H."/>
            <person name="Bougouffa S."/>
            <person name="Bajic V.B."/>
            <person name="Ryu T."/>
            <person name="Ravasi T."/>
            <person name="Bayer T."/>
            <person name="Micklem G."/>
            <person name="Kim H."/>
            <person name="Bhak J."/>
            <person name="Lajeunesse T.C."/>
            <person name="Voolstra C.R."/>
        </authorList>
    </citation>
    <scope>NUCLEOTIDE SEQUENCE [LARGE SCALE GENOMIC DNA]</scope>
    <source>
        <strain evidence="5 6">CCMP2467</strain>
    </source>
</reference>
<dbReference type="PANTHER" id="PTHR10098:SF108">
    <property type="entry name" value="TETRATRICOPEPTIDE REPEAT PROTEIN 28"/>
    <property type="match status" value="1"/>
</dbReference>
<sequence>MDTVDDPTQLRATEIISLIEDQHGLLNVSFVAAPGDGLCLWHCLYRAGCDMPHFDFASACALYVAALEAQVEHMRIAEEYMEACAPADADEEAFHRDRVRNSRFDWRGLRNAHVAVVVVASKLDVLNDPPNVLDSPHHGDAVELNALLQQQHCEVLVWSMMPDANILLPRQLPLTDADAAVQVSRNHNVIMLLHSVNGHSGHYDLISRPHAVDKIRLTDVASLWKSVWQTQQRETVLNRAVASLRELGWNTDAMANSADVPRVCGDEREKASFYLAAVAHQDWFVGKLQRGVGAYVTAAHLFQNMTLGAFRQNWSMDCFQTRFCAKPPLQNLDALQGPDWRRTVSFGEYNGLDVLCCPEDIQCNVCPYRRIQSARAVKSRSAKTCWHKAWNASPGIPEALTNDNFIGYPPEFLFRYKVRYIEAACASPIFTTVVSFYVEADQGHLLEEQMCRARHNVAIRGNITSFEMPWQDIFAQMAEAVARPAEQYLPHPPDVLAKMVLFQLDVAAGLDVNMCLPAARLRPFVVLLLLEHLLATNHPFCTSQQTQNELMQTFKCKMQEYYPEAENDLPWDTRRGAVPAAVLEAIVRHKVNPNAEADIVQKNATPAEAPISSDQGFAGEHFTNATRPMTLAADRASGHLSQPGADDAVALGAHQRLGIRTGSKMVDQWNARYLSHAFPFTLPYAVGGPDFPMKLRDRRIDNQDQNVPASAMLLPEQHAKMLAARVEGSVRNDWNLVPAIRCIASKWKAMCSSSMRFIKRSTARNRGPEYAAELTAAASNLYKKLKSGTWNDGVRERAIGFDPSKLSMARNLSQTEQELVRDTIHRERQVAGTLQVRRALGRALFGARVEFGEPLFLTISPTMRHSGLCIGFSRYRLSDPAVPAAERLWSTASKPAVWAQTEDVKTTCTIKQNEAAEEVHLPDYTLRKKLTARDPWCVQLAFEHALRFLLPLLLGVRTCANCPYCSSCPDCFGSVATPEGGVLGVVQAYGGAVEYQRVGAPHFHCNVHVANIYQHSSLEQIRKRIEGALLDPATIVAYQEWVHRCEQFDEDAHRAAEPELEEAWTQNYAGSEHDRLCFLPRFVHRDTGPSAWTRSQRAVGASANPEEEMNVEDYVREYQADAQFVFSRVQHHVHATDEKTGEKIPLNACRAKKKPDECKHGFPATRRLNLVPNVICRGNARHHGLRLQGRRNALGTVLGRRRNEWLSGTCPVFAIVFRANSHTAPNFRVPITARTHDPNCTCDCVSMNVSVLQRIMSNAARRMTGYFSGYIQKGQPIGRKALERAAAGLNFLHGQICGLEPAKQYQRVANRVFSDLQFRGSIRPATEEFRLAAFARNDDPTAAEFVRSFASAPQAATSSENAEAQSTCKLVTRRKVSLATEDMNVLNVYGFRGRDPRVYYLSPWEFVKWWQLENVKPPDRYTGAGKELSCWTPAGRELLSKRASSKPPIPGKHYVIKEVLPCGNENVLVLPNHPCVGSLRHRCVLRKRAIPVVPVPTGMRMPQFEPHLAGKCRLLNLYLRPWVQHVHWASAHVPLVSDLDVPISAVTRKSRKRLWGKTTPEQIERGHAQSWQDYVRYHVVSQHAACTIRGFVRALDDKDDLQEGLSDEEAPKILAENVDTRWVSLDTVKHVLHTGDAEDCYTSRARTAAKAAEATWQHVPTETQEPARDTTGHIELPPISQQNISCEKEREDGRLATCKSGLRYAKLTDKTARAWLSSCTKSAKERASREHSNADASAARKSETRIPTKEQVAFLQCVVQRCVTERGEELADNVGVSEPLRIVLHGVPGAGKSACLHWLRIFFETTCEWQHGREFVFLAPHNTQAALISGQTIHSFGNVAVHRKRAASDKAPEERDVNKWYVQYLSLRWIIIDEMSSAGLEVLGSLQRHLTAATRLEGSWKARLDGSMRPFAGVNVIFAGDLWQFPPVKATSLHQNPFAKNVRGAIVQEMQAVFWTNSKDGLTHVFELTKEQRCEDRWLSYVLRGARHGCLSQEAWCCLHGYPTIHAGSWMPWNDQCECKNTACADLPHRWSQDLNSTSPRSWSERQADECAICRAERIRRCRVVKTDSMATSPLQCGKFVSAPFVHALNAAKHIASQHRARTLAQDLKRILLWVVSKDVPLVAVRPNDPTNEDLHVERTAWLRRHDQQTAGIMGLLPLMRGMPVRITQTMPDLKPLQVFKNTRGTLVGWHLQPEDQNAVRQCTEAEMVLPNLPEALFVAIPKATWKHMPHLEAGVCVLRPTHSVWSVDADNNLRVRRYGFPLCLDLAGTAHAYQGETLDACSADCGTWDDKPTHENQLSAYMCMSRVRRSEDLWLVQPFSPGLLSQGDLPGPRILLDFWRGSTSEKDLEAIWTQAETKKRSRVGNWPDELMLSCRTCTDDKRGHEEVTHRLADFRRTGSSDQEILRQGMERACPFRQVVPQPPILALPDSNVTYDVPDAALARSRVPPSVKLVIKKSRIARPMYRSVTSYRHTLALQGGEGGGGGDRKTGTKGSQAVSGGGREGDGAGRSVEGGGGGRSTEGGEGGGGRPGGDNGRGVKAVSGGSDGGREGDGGDDVKWLGEALRAVGVDEALRAVGAVRVVGAVFGHTLEAYFSNTCKDGQGGGIGEGVAWAVGAHIRPEEALRAARDSLQSLRELETEPGVTSSQDCIVARPFEHIVQEVQALLYCGKAQVALQRGVETARKFLEDALNLLEGLRGSVRQGERLPVAAEDLESEVTLVLVETEMGEPAKAAERAGDARMRFQRNGRKDLEAAALQLLARAHIAQKEPSAGREAAREAIRLRQELNDPKGEKETLQQEAQLAPHVMGARLLVSAELLGNTGSAMQIAKQAVERFKNEGDSRNEALALQTVAKTHIANQEFLRAARISKDAQRILGQLGDTDSEMEMLQTAVEAHLARPEAEGKDDALKVTVEALSEFRRRDNLRGQALTLGLLARVYLQLPDPEAAVHAVRDAVALFRELGDRKSEMLVIRSIINEDLVPESIESADASLRAVKAALAVCHQADDKRGQAVMLKITFRILLARERPERALQAAEEAMKMYREQEDRAGEAQMALQTTKVLVEREEFRKALSAAQSAVILFKEAGDAAGELSALQAAVDAHAARGDHAMVLESSKEVLEKCRLLQDPASEATLLQRVCEVYLEQGGKENAEVVARTAKQAHSLARAAGDLNGETAALAALARSHLAASRPQEAVEVAKEAVRCASESADRRSQITALQAFGSISLKLGHGFDALEASKEAIEYCRFEGLANQEAACLATLVAARLANAEPSEALRAAKEAHDRARRLGNPRAEAASLEAVASVCLHIKAPAEAIQALDGAQLQYKKLKDKKREGAVVGMAVKAQLLAGDATAALRAAKEARALARELRDRKAEAEALDAASQVHLAKRDYNEALDCAKSMASLYDELQEDKLAAKAKQLLTSVYLAKGDARAAIDIGEDAVATFQKLEEPSSEAVAQHLCAQAYLQRHHDDERSRQQNGLGRTSYLSQDPAEAVRSAQRARALFKQLGNLTGELEVMDTLARAHIRKGEAKEGLRVAEDFLAAAKKARDKPAEANALLVSSSALASDGRLSEALRSAEAARSLYRDLGHAEGLQDSERFLGVVRDALKEIGHRVGSHGNGYSANSNVGAPQRGPSKFGFRPAPAEEPKEEKSPGSLITGERRGVANAQVVNPTPLYNRKAFPWTPQQADKVSTPATAKPMSDLQLRLENSQLKGALVVSAQQLQFAWRRLWERLASLFRAIAGDSESGEEAVAARRRAQQAEAERHRANTKVWYERRLAVVVCEMALEEQLCQDGRQTVDGVLLLTQPQLVQQRYNGVQSDVRLLQRLFAQPTPPNDYDWIYSDQVGRMEDPARHQVEQRIALLLVGSLAPRLQLRNSADFVHRAVTISGGNLYRDFILLMWPLLTDSDRLSFQQWYQGSSAPPPAMDAPAATTEPSSSSGLRR</sequence>
<evidence type="ECO:0000256" key="3">
    <source>
        <dbReference type="SAM" id="MobiDB-lite"/>
    </source>
</evidence>
<dbReference type="InterPro" id="IPR019734">
    <property type="entry name" value="TPR_rpt"/>
</dbReference>
<keyword evidence="2" id="KW-0175">Coiled coil</keyword>
<keyword evidence="1" id="KW-0378">Hydrolase</keyword>
<feature type="region of interest" description="Disordered" evidence="3">
    <location>
        <begin position="1726"/>
        <end position="1745"/>
    </location>
</feature>
<dbReference type="GO" id="GO:0000723">
    <property type="term" value="P:telomere maintenance"/>
    <property type="evidence" value="ECO:0007669"/>
    <property type="project" value="InterPro"/>
</dbReference>
<gene>
    <name evidence="5" type="primary">TTC28</name>
    <name evidence="5" type="ORF">AK812_SmicGene32318</name>
</gene>
<protein>
    <recommendedName>
        <fullName evidence="1">ATP-dependent DNA helicase</fullName>
        <ecNumber evidence="1">5.6.2.3</ecNumber>
    </recommendedName>
</protein>
<comment type="similarity">
    <text evidence="1">Belongs to the helicase family.</text>
</comment>
<feature type="compositionally biased region" description="Polar residues" evidence="3">
    <location>
        <begin position="3477"/>
        <end position="3488"/>
    </location>
</feature>
<comment type="cofactor">
    <cofactor evidence="1">
        <name>Mg(2+)</name>
        <dbReference type="ChEBI" id="CHEBI:18420"/>
    </cofactor>
</comment>
<feature type="compositionally biased region" description="Gly residues" evidence="3">
    <location>
        <begin position="2512"/>
        <end position="2536"/>
    </location>
</feature>
<dbReference type="PANTHER" id="PTHR10098">
    <property type="entry name" value="RAPSYN-RELATED"/>
    <property type="match status" value="1"/>
</dbReference>
<evidence type="ECO:0000256" key="1">
    <source>
        <dbReference type="RuleBase" id="RU363044"/>
    </source>
</evidence>
<keyword evidence="1" id="KW-0233">DNA recombination</keyword>
<dbReference type="EMBL" id="LSRX01000910">
    <property type="protein sequence ID" value="OLP86554.1"/>
    <property type="molecule type" value="Genomic_DNA"/>
</dbReference>
<dbReference type="GO" id="GO:0005524">
    <property type="term" value="F:ATP binding"/>
    <property type="evidence" value="ECO:0007669"/>
    <property type="project" value="UniProtKB-KW"/>
</dbReference>
<dbReference type="SUPFAM" id="SSF52540">
    <property type="entry name" value="P-loop containing nucleoside triphosphate hydrolases"/>
    <property type="match status" value="2"/>
</dbReference>
<keyword evidence="6" id="KW-1185">Reference proteome</keyword>
<proteinExistence type="inferred from homology"/>
<feature type="domain" description="DNA helicase Pif1-like DEAD-box helicase" evidence="4">
    <location>
        <begin position="1774"/>
        <end position="1938"/>
    </location>
</feature>
<dbReference type="Proteomes" id="UP000186817">
    <property type="component" value="Unassembled WGS sequence"/>
</dbReference>
<dbReference type="InterPro" id="IPR011990">
    <property type="entry name" value="TPR-like_helical_dom_sf"/>
</dbReference>
<feature type="region of interest" description="Disordered" evidence="3">
    <location>
        <begin position="1655"/>
        <end position="1675"/>
    </location>
</feature>
<accession>A0A1Q9CUF8</accession>
<comment type="catalytic activity">
    <reaction evidence="1">
        <text>ATP + H2O = ADP + phosphate + H(+)</text>
        <dbReference type="Rhea" id="RHEA:13065"/>
        <dbReference type="ChEBI" id="CHEBI:15377"/>
        <dbReference type="ChEBI" id="CHEBI:15378"/>
        <dbReference type="ChEBI" id="CHEBI:30616"/>
        <dbReference type="ChEBI" id="CHEBI:43474"/>
        <dbReference type="ChEBI" id="CHEBI:456216"/>
        <dbReference type="EC" id="5.6.2.3"/>
    </reaction>
</comment>
<dbReference type="GO" id="GO:0016887">
    <property type="term" value="F:ATP hydrolysis activity"/>
    <property type="evidence" value="ECO:0007669"/>
    <property type="project" value="RHEA"/>
</dbReference>
<feature type="region of interest" description="Disordered" evidence="3">
    <location>
        <begin position="3918"/>
        <end position="3945"/>
    </location>
</feature>
<keyword evidence="1" id="KW-0347">Helicase</keyword>
<feature type="compositionally biased region" description="Low complexity" evidence="3">
    <location>
        <begin position="3929"/>
        <end position="3945"/>
    </location>
</feature>
<keyword evidence="1" id="KW-0067">ATP-binding</keyword>
<keyword evidence="1" id="KW-0227">DNA damage</keyword>